<dbReference type="EMBL" id="LFYR01000584">
    <property type="protein sequence ID" value="KMZ73446.1"/>
    <property type="molecule type" value="Genomic_DNA"/>
</dbReference>
<organism evidence="2 3">
    <name type="scientific">Zostera marina</name>
    <name type="common">Eelgrass</name>
    <dbReference type="NCBI Taxonomy" id="29655"/>
    <lineage>
        <taxon>Eukaryota</taxon>
        <taxon>Viridiplantae</taxon>
        <taxon>Streptophyta</taxon>
        <taxon>Embryophyta</taxon>
        <taxon>Tracheophyta</taxon>
        <taxon>Spermatophyta</taxon>
        <taxon>Magnoliopsida</taxon>
        <taxon>Liliopsida</taxon>
        <taxon>Zosteraceae</taxon>
        <taxon>Zostera</taxon>
    </lineage>
</organism>
<dbReference type="AlphaFoldDB" id="A0A0K9PWN5"/>
<dbReference type="Proteomes" id="UP000036987">
    <property type="component" value="Unassembled WGS sequence"/>
</dbReference>
<name>A0A0K9PWN5_ZOSMR</name>
<evidence type="ECO:0000313" key="3">
    <source>
        <dbReference type="Proteomes" id="UP000036987"/>
    </source>
</evidence>
<keyword evidence="3" id="KW-1185">Reference proteome</keyword>
<evidence type="ECO:0000313" key="2">
    <source>
        <dbReference type="EMBL" id="KMZ73446.1"/>
    </source>
</evidence>
<sequence length="82" mass="8939">MSSPITILSTTRHSRGLLQLQFLQQYSEKSAPSASRSPSSSSPVVPSVFSANPSPRSKYLRSLHDRDSVIIKSATHPTQSDL</sequence>
<proteinExistence type="predicted"/>
<reference evidence="3" key="1">
    <citation type="journal article" date="2016" name="Nature">
        <title>The genome of the seagrass Zostera marina reveals angiosperm adaptation to the sea.</title>
        <authorList>
            <person name="Olsen J.L."/>
            <person name="Rouze P."/>
            <person name="Verhelst B."/>
            <person name="Lin Y.-C."/>
            <person name="Bayer T."/>
            <person name="Collen J."/>
            <person name="Dattolo E."/>
            <person name="De Paoli E."/>
            <person name="Dittami S."/>
            <person name="Maumus F."/>
            <person name="Michel G."/>
            <person name="Kersting A."/>
            <person name="Lauritano C."/>
            <person name="Lohaus R."/>
            <person name="Toepel M."/>
            <person name="Tonon T."/>
            <person name="Vanneste K."/>
            <person name="Amirebrahimi M."/>
            <person name="Brakel J."/>
            <person name="Bostroem C."/>
            <person name="Chovatia M."/>
            <person name="Grimwood J."/>
            <person name="Jenkins J.W."/>
            <person name="Jueterbock A."/>
            <person name="Mraz A."/>
            <person name="Stam W.T."/>
            <person name="Tice H."/>
            <person name="Bornberg-Bauer E."/>
            <person name="Green P.J."/>
            <person name="Pearson G.A."/>
            <person name="Procaccini G."/>
            <person name="Duarte C.M."/>
            <person name="Schmutz J."/>
            <person name="Reusch T.B.H."/>
            <person name="Van de Peer Y."/>
        </authorList>
    </citation>
    <scope>NUCLEOTIDE SEQUENCE [LARGE SCALE GENOMIC DNA]</scope>
    <source>
        <strain evidence="3">cv. Finnish</strain>
    </source>
</reference>
<comment type="caution">
    <text evidence="2">The sequence shown here is derived from an EMBL/GenBank/DDBJ whole genome shotgun (WGS) entry which is preliminary data.</text>
</comment>
<feature type="region of interest" description="Disordered" evidence="1">
    <location>
        <begin position="28"/>
        <end position="82"/>
    </location>
</feature>
<feature type="compositionally biased region" description="Low complexity" evidence="1">
    <location>
        <begin position="30"/>
        <end position="55"/>
    </location>
</feature>
<gene>
    <name evidence="2" type="ORF">ZOSMA_149G00330</name>
</gene>
<accession>A0A0K9PWN5</accession>
<evidence type="ECO:0000256" key="1">
    <source>
        <dbReference type="SAM" id="MobiDB-lite"/>
    </source>
</evidence>
<protein>
    <submittedName>
        <fullName evidence="2">Uncharacterized protein</fullName>
    </submittedName>
</protein>